<evidence type="ECO:0000256" key="1">
    <source>
        <dbReference type="ARBA" id="ARBA00001933"/>
    </source>
</evidence>
<organism evidence="11 12">
    <name type="scientific">Photobacterium chitinilyticum</name>
    <dbReference type="NCBI Taxonomy" id="2485123"/>
    <lineage>
        <taxon>Bacteria</taxon>
        <taxon>Pseudomonadati</taxon>
        <taxon>Pseudomonadota</taxon>
        <taxon>Gammaproteobacteria</taxon>
        <taxon>Vibrionales</taxon>
        <taxon>Vibrionaceae</taxon>
        <taxon>Photobacterium</taxon>
    </lineage>
</organism>
<dbReference type="EC" id="4.1.1.81" evidence="4"/>
<dbReference type="InterPro" id="IPR015422">
    <property type="entry name" value="PyrdxlP-dep_Trfase_small"/>
</dbReference>
<dbReference type="UniPathway" id="UPA00148"/>
<dbReference type="Gene3D" id="3.90.1150.10">
    <property type="entry name" value="Aspartate Aminotransferase, domain 1"/>
    <property type="match status" value="1"/>
</dbReference>
<dbReference type="CDD" id="cd00609">
    <property type="entry name" value="AAT_like"/>
    <property type="match status" value="1"/>
</dbReference>
<evidence type="ECO:0000256" key="4">
    <source>
        <dbReference type="ARBA" id="ARBA00012285"/>
    </source>
</evidence>
<dbReference type="AlphaFoldDB" id="A0A444JNY8"/>
<comment type="caution">
    <text evidence="11">The sequence shown here is derived from an EMBL/GenBank/DDBJ whole genome shotgun (WGS) entry which is preliminary data.</text>
</comment>
<dbReference type="PANTHER" id="PTHR42885:SF1">
    <property type="entry name" value="THREONINE-PHOSPHATE DECARBOXYLASE"/>
    <property type="match status" value="1"/>
</dbReference>
<dbReference type="SUPFAM" id="SSF53383">
    <property type="entry name" value="PLP-dependent transferases"/>
    <property type="match status" value="1"/>
</dbReference>
<keyword evidence="12" id="KW-1185">Reference proteome</keyword>
<dbReference type="Pfam" id="PF00155">
    <property type="entry name" value="Aminotran_1_2"/>
    <property type="match status" value="1"/>
</dbReference>
<keyword evidence="6" id="KW-0663">Pyridoxal phosphate</keyword>
<dbReference type="InterPro" id="IPR005860">
    <property type="entry name" value="CobD"/>
</dbReference>
<comment type="function">
    <text evidence="2">Decarboxylates L-threonine-O-3-phosphate to yield (R)-1-amino-2-propanol O-2-phosphate, the precursor for the linkage between the nucleotide loop and the corrin ring in cobalamin.</text>
</comment>
<dbReference type="InterPro" id="IPR004839">
    <property type="entry name" value="Aminotransferase_I/II_large"/>
</dbReference>
<dbReference type="GO" id="GO:0048472">
    <property type="term" value="F:threonine-phosphate decarboxylase activity"/>
    <property type="evidence" value="ECO:0007669"/>
    <property type="project" value="UniProtKB-EC"/>
</dbReference>
<accession>A0A444JNY8</accession>
<dbReference type="GO" id="GO:0009236">
    <property type="term" value="P:cobalamin biosynthetic process"/>
    <property type="evidence" value="ECO:0007669"/>
    <property type="project" value="UniProtKB-UniPathway"/>
</dbReference>
<evidence type="ECO:0000256" key="2">
    <source>
        <dbReference type="ARBA" id="ARBA00003444"/>
    </source>
</evidence>
<evidence type="ECO:0000256" key="8">
    <source>
        <dbReference type="ARBA" id="ARBA00029996"/>
    </source>
</evidence>
<reference evidence="11 12" key="1">
    <citation type="submission" date="2018-11" db="EMBL/GenBank/DDBJ databases">
        <title>Photobacterium sp. BEI247 sp. nov., a marine bacterium isolated from Yongle Blue Hole in the South China Sea.</title>
        <authorList>
            <person name="Wang X."/>
        </authorList>
    </citation>
    <scope>NUCLEOTIDE SEQUENCE [LARGE SCALE GENOMIC DNA]</scope>
    <source>
        <strain evidence="12">BEI247</strain>
    </source>
</reference>
<dbReference type="Gene3D" id="3.40.640.10">
    <property type="entry name" value="Type I PLP-dependent aspartate aminotransferase-like (Major domain)"/>
    <property type="match status" value="1"/>
</dbReference>
<dbReference type="NCBIfam" id="TIGR01140">
    <property type="entry name" value="L_thr_O3P_dcar"/>
    <property type="match status" value="1"/>
</dbReference>
<comment type="catalytic activity">
    <reaction evidence="9">
        <text>O-phospho-L-threonine + H(+) = (R)-1-aminopropan-2-yl phosphate + CO2</text>
        <dbReference type="Rhea" id="RHEA:11492"/>
        <dbReference type="ChEBI" id="CHEBI:15378"/>
        <dbReference type="ChEBI" id="CHEBI:16526"/>
        <dbReference type="ChEBI" id="CHEBI:58563"/>
        <dbReference type="ChEBI" id="CHEBI:58675"/>
        <dbReference type="EC" id="4.1.1.81"/>
    </reaction>
</comment>
<evidence type="ECO:0000313" key="11">
    <source>
        <dbReference type="EMBL" id="RWX54804.1"/>
    </source>
</evidence>
<feature type="domain" description="Aminotransferase class I/classII large" evidence="10">
    <location>
        <begin position="71"/>
        <end position="305"/>
    </location>
</feature>
<keyword evidence="7 11" id="KW-0456">Lyase</keyword>
<gene>
    <name evidence="11" type="ORF">EDI28_13725</name>
</gene>
<evidence type="ECO:0000256" key="6">
    <source>
        <dbReference type="ARBA" id="ARBA00022898"/>
    </source>
</evidence>
<evidence type="ECO:0000256" key="3">
    <source>
        <dbReference type="ARBA" id="ARBA00004953"/>
    </source>
</evidence>
<evidence type="ECO:0000259" key="10">
    <source>
        <dbReference type="Pfam" id="PF00155"/>
    </source>
</evidence>
<dbReference type="InterPro" id="IPR015421">
    <property type="entry name" value="PyrdxlP-dep_Trfase_major"/>
</dbReference>
<dbReference type="PANTHER" id="PTHR42885">
    <property type="entry name" value="HISTIDINOL-PHOSPHATE AMINOTRANSFERASE-RELATED"/>
    <property type="match status" value="1"/>
</dbReference>
<proteinExistence type="predicted"/>
<sequence>MDLGIGVTAFRIGIIRPKMMLEHGGNLIKFAQQYQIPVSQWLDLSTGVSPHTYLCPSVPTEIWNRLPELNDGLEQAAADYYEYKSLLAVAGSQAAIMVLPAAIAERRGCLGVVALPRVGYKEHQHAWQSHLGANGAKWQIEFYDDAPSSSLLSRADVVVFINPNNPTGYRVTKETLLQWQTQLKQRQGILIVDEAFMDCTPTQSLLNDPLDDNVFVLRSVGKFFGLAGARGGFLFGDQGLLDSIANKLGPWTIPGPSRWVIREALLNRHWQQKMRQQLAEDSSRLRMMLAHYFGVKVSGTELFQTVALPDSPLIHNQLCQHAILPRLCDERDALRFGLPKHESEWQRLELALSAITQGPRAQIK</sequence>
<name>A0A444JNY8_9GAMM</name>
<protein>
    <recommendedName>
        <fullName evidence="4">threonine-phosphate decarboxylase</fullName>
        <ecNumber evidence="4">4.1.1.81</ecNumber>
    </recommendedName>
    <alternativeName>
        <fullName evidence="8">L-threonine-O-3-phosphate decarboxylase</fullName>
    </alternativeName>
</protein>
<evidence type="ECO:0000256" key="9">
    <source>
        <dbReference type="ARBA" id="ARBA00048531"/>
    </source>
</evidence>
<comment type="pathway">
    <text evidence="3">Cofactor biosynthesis; adenosylcobalamin biosynthesis.</text>
</comment>
<comment type="cofactor">
    <cofactor evidence="1">
        <name>pyridoxal 5'-phosphate</name>
        <dbReference type="ChEBI" id="CHEBI:597326"/>
    </cofactor>
</comment>
<evidence type="ECO:0000256" key="7">
    <source>
        <dbReference type="ARBA" id="ARBA00023239"/>
    </source>
</evidence>
<dbReference type="Proteomes" id="UP000287563">
    <property type="component" value="Unassembled WGS sequence"/>
</dbReference>
<dbReference type="EMBL" id="RJLM01000005">
    <property type="protein sequence ID" value="RWX54804.1"/>
    <property type="molecule type" value="Genomic_DNA"/>
</dbReference>
<dbReference type="OrthoDB" id="9799304at2"/>
<evidence type="ECO:0000313" key="12">
    <source>
        <dbReference type="Proteomes" id="UP000287563"/>
    </source>
</evidence>
<keyword evidence="5" id="KW-0169">Cobalamin biosynthesis</keyword>
<evidence type="ECO:0000256" key="5">
    <source>
        <dbReference type="ARBA" id="ARBA00022573"/>
    </source>
</evidence>
<dbReference type="GO" id="GO:0030170">
    <property type="term" value="F:pyridoxal phosphate binding"/>
    <property type="evidence" value="ECO:0007669"/>
    <property type="project" value="InterPro"/>
</dbReference>
<dbReference type="InterPro" id="IPR015424">
    <property type="entry name" value="PyrdxlP-dep_Trfase"/>
</dbReference>